<name>A0A0E9W070_ANGAN</name>
<dbReference type="AlphaFoldDB" id="A0A0E9W070"/>
<protein>
    <submittedName>
        <fullName evidence="2">Uncharacterized protein</fullName>
    </submittedName>
</protein>
<keyword evidence="1" id="KW-0472">Membrane</keyword>
<reference evidence="2" key="2">
    <citation type="journal article" date="2015" name="Fish Shellfish Immunol.">
        <title>Early steps in the European eel (Anguilla anguilla)-Vibrio vulnificus interaction in the gills: Role of the RtxA13 toxin.</title>
        <authorList>
            <person name="Callol A."/>
            <person name="Pajuelo D."/>
            <person name="Ebbesson L."/>
            <person name="Teles M."/>
            <person name="MacKenzie S."/>
            <person name="Amaro C."/>
        </authorList>
    </citation>
    <scope>NUCLEOTIDE SEQUENCE</scope>
</reference>
<keyword evidence="1" id="KW-0812">Transmembrane</keyword>
<evidence type="ECO:0000313" key="2">
    <source>
        <dbReference type="EMBL" id="JAH82873.1"/>
    </source>
</evidence>
<evidence type="ECO:0000256" key="1">
    <source>
        <dbReference type="SAM" id="Phobius"/>
    </source>
</evidence>
<keyword evidence="1" id="KW-1133">Transmembrane helix</keyword>
<reference evidence="2" key="1">
    <citation type="submission" date="2014-11" db="EMBL/GenBank/DDBJ databases">
        <authorList>
            <person name="Amaro Gonzalez C."/>
        </authorList>
    </citation>
    <scope>NUCLEOTIDE SEQUENCE</scope>
</reference>
<accession>A0A0E9W070</accession>
<feature type="transmembrane region" description="Helical" evidence="1">
    <location>
        <begin position="6"/>
        <end position="28"/>
    </location>
</feature>
<dbReference type="EMBL" id="GBXM01025704">
    <property type="protein sequence ID" value="JAH82873.1"/>
    <property type="molecule type" value="Transcribed_RNA"/>
</dbReference>
<sequence>MILNNYFGKGIFIFQPFFALDLFCASVIKIITGQFMRDDYNPRYGNFELSKFCIVVN</sequence>
<proteinExistence type="predicted"/>
<organism evidence="2">
    <name type="scientific">Anguilla anguilla</name>
    <name type="common">European freshwater eel</name>
    <name type="synonym">Muraena anguilla</name>
    <dbReference type="NCBI Taxonomy" id="7936"/>
    <lineage>
        <taxon>Eukaryota</taxon>
        <taxon>Metazoa</taxon>
        <taxon>Chordata</taxon>
        <taxon>Craniata</taxon>
        <taxon>Vertebrata</taxon>
        <taxon>Euteleostomi</taxon>
        <taxon>Actinopterygii</taxon>
        <taxon>Neopterygii</taxon>
        <taxon>Teleostei</taxon>
        <taxon>Anguilliformes</taxon>
        <taxon>Anguillidae</taxon>
        <taxon>Anguilla</taxon>
    </lineage>
</organism>